<evidence type="ECO:0000256" key="1">
    <source>
        <dbReference type="SAM" id="MobiDB-lite"/>
    </source>
</evidence>
<dbReference type="Proteomes" id="UP000077763">
    <property type="component" value="Unassembled WGS sequence"/>
</dbReference>
<comment type="caution">
    <text evidence="2">The sequence shown here is derived from an EMBL/GenBank/DDBJ whole genome shotgun (WGS) entry which is preliminary data.</text>
</comment>
<dbReference type="EMBL" id="LUUH01000076">
    <property type="protein sequence ID" value="OAI00621.1"/>
    <property type="molecule type" value="Genomic_DNA"/>
</dbReference>
<evidence type="ECO:0000313" key="5">
    <source>
        <dbReference type="Proteomes" id="UP000078090"/>
    </source>
</evidence>
<dbReference type="OrthoDB" id="8686887at2"/>
<evidence type="ECO:0008006" key="6">
    <source>
        <dbReference type="Google" id="ProtNLM"/>
    </source>
</evidence>
<dbReference type="Pfam" id="PF17273">
    <property type="entry name" value="DUF5338"/>
    <property type="match status" value="1"/>
</dbReference>
<proteinExistence type="predicted"/>
<evidence type="ECO:0000313" key="3">
    <source>
        <dbReference type="EMBL" id="OAI06723.1"/>
    </source>
</evidence>
<evidence type="ECO:0000313" key="2">
    <source>
        <dbReference type="EMBL" id="OAI00621.1"/>
    </source>
</evidence>
<organism evidence="2 4">
    <name type="scientific">Methylomonas methanica</name>
    <dbReference type="NCBI Taxonomy" id="421"/>
    <lineage>
        <taxon>Bacteria</taxon>
        <taxon>Pseudomonadati</taxon>
        <taxon>Pseudomonadota</taxon>
        <taxon>Gammaproteobacteria</taxon>
        <taxon>Methylococcales</taxon>
        <taxon>Methylococcaceae</taxon>
        <taxon>Methylomonas</taxon>
    </lineage>
</organism>
<dbReference type="RefSeq" id="WP_020485821.1">
    <property type="nucleotide sequence ID" value="NZ_LUUG01000055.1"/>
</dbReference>
<evidence type="ECO:0000313" key="4">
    <source>
        <dbReference type="Proteomes" id="UP000077763"/>
    </source>
</evidence>
<dbReference type="AlphaFoldDB" id="A0A177M4Q8"/>
<dbReference type="InterPro" id="IPR035225">
    <property type="entry name" value="DUF5338"/>
</dbReference>
<reference evidence="4 5" key="1">
    <citation type="submission" date="2016-03" db="EMBL/GenBank/DDBJ databases">
        <authorList>
            <person name="Ploux O."/>
        </authorList>
    </citation>
    <scope>NUCLEOTIDE SEQUENCE [LARGE SCALE GENOMIC DNA]</scope>
    <source>
        <strain evidence="3 5">R-45363</strain>
        <strain evidence="2 4">R-45371</strain>
    </source>
</reference>
<accession>A0A177M4Q8</accession>
<feature type="region of interest" description="Disordered" evidence="1">
    <location>
        <begin position="76"/>
        <end position="124"/>
    </location>
</feature>
<protein>
    <recommendedName>
        <fullName evidence="6">TraK</fullName>
    </recommendedName>
</protein>
<name>A0A177M4Q8_METMH</name>
<feature type="compositionally biased region" description="Polar residues" evidence="1">
    <location>
        <begin position="76"/>
        <end position="89"/>
    </location>
</feature>
<dbReference type="EMBL" id="LUUG01000055">
    <property type="protein sequence ID" value="OAI06723.1"/>
    <property type="molecule type" value="Genomic_DNA"/>
</dbReference>
<gene>
    <name evidence="3" type="ORF">A1332_10710</name>
    <name evidence="2" type="ORF">A1353_19475</name>
</gene>
<sequence>MNKSYTEQLAEWVKKKHAVKKRDRNLVMFQAVKDDVCEAISAGYSIRTVWENMYETKRVTIGYHQFLKYTNQVLKKANQTPPKQNTTQLVPKKGAKPPERPNPSNQQKPQNFKFDPSPNKEDWL</sequence>
<dbReference type="Proteomes" id="UP000078090">
    <property type="component" value="Unassembled WGS sequence"/>
</dbReference>